<dbReference type="PANTHER" id="PTHR43370">
    <property type="entry name" value="SUGAR ABC TRANSPORTER INTEGRAL MEMBRANE PROTEIN-RELATED"/>
    <property type="match status" value="1"/>
</dbReference>
<organism evidence="7 9">
    <name type="scientific">Mesotoga prima MesG1.Ag.4.2</name>
    <dbReference type="NCBI Taxonomy" id="660470"/>
    <lineage>
        <taxon>Bacteria</taxon>
        <taxon>Thermotogati</taxon>
        <taxon>Thermotogota</taxon>
        <taxon>Thermotogae</taxon>
        <taxon>Kosmotogales</taxon>
        <taxon>Kosmotogaceae</taxon>
        <taxon>Mesotoga</taxon>
    </lineage>
</organism>
<evidence type="ECO:0000256" key="2">
    <source>
        <dbReference type="ARBA" id="ARBA00022475"/>
    </source>
</evidence>
<evidence type="ECO:0000256" key="6">
    <source>
        <dbReference type="SAM" id="Phobius"/>
    </source>
</evidence>
<evidence type="ECO:0000313" key="7">
    <source>
        <dbReference type="EMBL" id="AFK07321.1"/>
    </source>
</evidence>
<dbReference type="GO" id="GO:0005886">
    <property type="term" value="C:plasma membrane"/>
    <property type="evidence" value="ECO:0007669"/>
    <property type="project" value="UniProtKB-SubCell"/>
</dbReference>
<reference evidence="7 9" key="1">
    <citation type="journal article" date="2012" name="Genome Biol. Evol.">
        <title>Genome Sequence of the Mesophilic Thermotogales Bacterium Mesotoga prima MesG1.Ag.4.2 Reveals the Largest Thermotogales Genome To Date.</title>
        <authorList>
            <person name="Zhaxybayeva O."/>
            <person name="Swithers K.S."/>
            <person name="Foght J."/>
            <person name="Green A.G."/>
            <person name="Bruce D."/>
            <person name="Detter C."/>
            <person name="Han S."/>
            <person name="Teshima H."/>
            <person name="Han J."/>
            <person name="Woyke T."/>
            <person name="Pitluck S."/>
            <person name="Nolan M."/>
            <person name="Ivanova N."/>
            <person name="Pati A."/>
            <person name="Land M.L."/>
            <person name="Dlutek M."/>
            <person name="Doolittle W.F."/>
            <person name="Noll K.M."/>
            <person name="Nesbo C.L."/>
        </authorList>
    </citation>
    <scope>NUCLEOTIDE SEQUENCE [LARGE SCALE GENOMIC DNA]</scope>
    <source>
        <strain evidence="7">MesG1.Ag.4.2</strain>
        <strain evidence="9">mesG1.Ag.4.2</strain>
    </source>
</reference>
<keyword evidence="4 6" id="KW-1133">Transmembrane helix</keyword>
<evidence type="ECO:0000313" key="9">
    <source>
        <dbReference type="Proteomes" id="UP000002881"/>
    </source>
</evidence>
<keyword evidence="2" id="KW-1003">Cell membrane</keyword>
<protein>
    <submittedName>
        <fullName evidence="7">Putative ABC-type transport system, permease component</fullName>
    </submittedName>
</protein>
<dbReference type="EMBL" id="CP003532">
    <property type="protein sequence ID" value="AFK07321.1"/>
    <property type="molecule type" value="Genomic_DNA"/>
</dbReference>
<dbReference type="AlphaFoldDB" id="I2F5W8"/>
<dbReference type="EMBL" id="CP003532">
    <property type="protein sequence ID" value="AFK07392.1"/>
    <property type="molecule type" value="Genomic_DNA"/>
</dbReference>
<dbReference type="GeneID" id="87107510"/>
<gene>
    <name evidence="7" type="ORF">Theba_1658</name>
    <name evidence="8" type="ORF">Theba_1735</name>
</gene>
<sequence precursor="true">MDMELITTLFRTSIRMATPILLASLGGALTYHAGIINVAMEGLMLISAFFSVVFSYLTGNAFYGIIAGMMASILISLLYSVFVSFLKANNFAIGFAINILVSSLTLFLMRIMFKGENAFNSPDIAPIPELKLITGNYFLDNYILNFSILTYLSILIAFVLAFIVYKTSFGLRLRVCGEMPQALTTAGVKVGFVQLCSSVLCGALCGLAGAQLSLYNVRMFSREMTGGRGFVALAAILISGGKPKRILVISLLFGVFDALSVKLQGEKVAPQFALMLPYVMSVVVLLLFHLKSRKGLKNA</sequence>
<accession>I2F5W8</accession>
<dbReference type="CDD" id="cd06580">
    <property type="entry name" value="TM_PBP1_transp_TpRbsC_like"/>
    <property type="match status" value="1"/>
</dbReference>
<dbReference type="Pfam" id="PF02653">
    <property type="entry name" value="BPD_transp_2"/>
    <property type="match status" value="1"/>
</dbReference>
<feature type="transmembrane region" description="Helical" evidence="6">
    <location>
        <begin position="63"/>
        <end position="86"/>
    </location>
</feature>
<dbReference type="GO" id="GO:0022857">
    <property type="term" value="F:transmembrane transporter activity"/>
    <property type="evidence" value="ECO:0007669"/>
    <property type="project" value="InterPro"/>
</dbReference>
<name>I2F5W8_9BACT</name>
<evidence type="ECO:0000256" key="1">
    <source>
        <dbReference type="ARBA" id="ARBA00004651"/>
    </source>
</evidence>
<dbReference type="InterPro" id="IPR001851">
    <property type="entry name" value="ABC_transp_permease"/>
</dbReference>
<evidence type="ECO:0000256" key="3">
    <source>
        <dbReference type="ARBA" id="ARBA00022692"/>
    </source>
</evidence>
<dbReference type="STRING" id="660470.Theba_1658"/>
<feature type="transmembrane region" description="Helical" evidence="6">
    <location>
        <begin position="271"/>
        <end position="290"/>
    </location>
</feature>
<comment type="subcellular location">
    <subcellularLocation>
        <location evidence="1">Cell membrane</location>
        <topology evidence="1">Multi-pass membrane protein</topology>
    </subcellularLocation>
</comment>
<feature type="transmembrane region" description="Helical" evidence="6">
    <location>
        <begin position="93"/>
        <end position="113"/>
    </location>
</feature>
<dbReference type="Proteomes" id="UP000002881">
    <property type="component" value="Chromosome"/>
</dbReference>
<dbReference type="KEGG" id="mpg:Theba_1735"/>
<dbReference type="KEGG" id="mpg:Theba_1658"/>
<evidence type="ECO:0000313" key="8">
    <source>
        <dbReference type="EMBL" id="AFK07392.1"/>
    </source>
</evidence>
<keyword evidence="9" id="KW-1185">Reference proteome</keyword>
<dbReference type="PANTHER" id="PTHR43370:SF1">
    <property type="entry name" value="GUANOSINE ABC TRANSPORTER PERMEASE PROTEIN NUPQ"/>
    <property type="match status" value="1"/>
</dbReference>
<feature type="transmembrane region" description="Helical" evidence="6">
    <location>
        <begin position="142"/>
        <end position="165"/>
    </location>
</feature>
<proteinExistence type="predicted"/>
<keyword evidence="5 6" id="KW-0472">Membrane</keyword>
<evidence type="ECO:0000256" key="5">
    <source>
        <dbReference type="ARBA" id="ARBA00023136"/>
    </source>
</evidence>
<evidence type="ECO:0000256" key="4">
    <source>
        <dbReference type="ARBA" id="ARBA00022989"/>
    </source>
</evidence>
<keyword evidence="3 6" id="KW-0812">Transmembrane</keyword>
<feature type="transmembrane region" description="Helical" evidence="6">
    <location>
        <begin position="12"/>
        <end position="31"/>
    </location>
</feature>
<dbReference type="RefSeq" id="WP_014731216.1">
    <property type="nucleotide sequence ID" value="NC_017934.1"/>
</dbReference>
<dbReference type="eggNOG" id="COG1079">
    <property type="taxonomic scope" value="Bacteria"/>
</dbReference>
<dbReference type="HOGENOM" id="CLU_040769_1_3_0"/>